<dbReference type="SUPFAM" id="SSF51269">
    <property type="entry name" value="AFP III-like domain"/>
    <property type="match status" value="1"/>
</dbReference>
<dbReference type="Proteomes" id="UP000320390">
    <property type="component" value="Chromosome"/>
</dbReference>
<keyword evidence="3" id="KW-1185">Reference proteome</keyword>
<dbReference type="SMART" id="SM00858">
    <property type="entry name" value="SAF"/>
    <property type="match status" value="1"/>
</dbReference>
<protein>
    <submittedName>
        <fullName evidence="2">N,N'-diacetyllegionaminic acid synthase</fullName>
        <ecNumber evidence="2">2.5.1.101</ecNumber>
    </submittedName>
</protein>
<sequence>MARYDSAVSAPSTSPRTLIIAEAGVNHNGSLDLARQLIERAAEAGADYVKFQTFIAEKVISASAPKAAYQKANAGDPAETQLEMVKKLELSAADHRALVQHAALHGIRFASTAFDSQSFDLLGELGVDFMKVPSGEVTNLPFLRRIASARLPIIMSTGMCDLEEIGAALGALETAGARRDSITLLHCNTQYPTPIEDVNLRAMATLREAFGVPVGYSDHTLGIEVPIAAVALGATVIEKHFTLDSTLEGPDHSASLEPDELTAMVRGIRRIELALGGSEKRATPSEIDNRAIARRSLVARVPIREGEELTEANLGAKRPGTGVSPMRWDEAIGRRAGRSYGIDEPIDASDLP</sequence>
<dbReference type="PROSITE" id="PS50844">
    <property type="entry name" value="AFP_LIKE"/>
    <property type="match status" value="1"/>
</dbReference>
<dbReference type="InterPro" id="IPR057736">
    <property type="entry name" value="SAF_PseI/NeuA/NeuB"/>
</dbReference>
<dbReference type="PANTHER" id="PTHR42966">
    <property type="entry name" value="N-ACETYLNEURAMINATE SYNTHASE"/>
    <property type="match status" value="1"/>
</dbReference>
<dbReference type="InterPro" id="IPR051690">
    <property type="entry name" value="PseI-like"/>
</dbReference>
<dbReference type="InterPro" id="IPR006190">
    <property type="entry name" value="SAF_AFP_Neu5Ac"/>
</dbReference>
<dbReference type="Pfam" id="PF08666">
    <property type="entry name" value="SAF"/>
    <property type="match status" value="1"/>
</dbReference>
<dbReference type="Gene3D" id="3.90.1210.10">
    <property type="entry name" value="Antifreeze-like/N-acetylneuraminic acid synthase C-terminal domain"/>
    <property type="match status" value="1"/>
</dbReference>
<dbReference type="SUPFAM" id="SSF51569">
    <property type="entry name" value="Aldolase"/>
    <property type="match status" value="1"/>
</dbReference>
<keyword evidence="2" id="KW-0808">Transferase</keyword>
<evidence type="ECO:0000259" key="1">
    <source>
        <dbReference type="PROSITE" id="PS50844"/>
    </source>
</evidence>
<dbReference type="GO" id="GO:0016051">
    <property type="term" value="P:carbohydrate biosynthetic process"/>
    <property type="evidence" value="ECO:0007669"/>
    <property type="project" value="InterPro"/>
</dbReference>
<dbReference type="EC" id="2.5.1.101" evidence="2"/>
<dbReference type="NCBIfam" id="TIGR03569">
    <property type="entry name" value="NeuB_NnaB"/>
    <property type="match status" value="1"/>
</dbReference>
<evidence type="ECO:0000313" key="3">
    <source>
        <dbReference type="Proteomes" id="UP000320390"/>
    </source>
</evidence>
<dbReference type="Pfam" id="PF03102">
    <property type="entry name" value="NeuB"/>
    <property type="match status" value="1"/>
</dbReference>
<reference evidence="2 3" key="1">
    <citation type="submission" date="2019-02" db="EMBL/GenBank/DDBJ databases">
        <title>Deep-cultivation of Planctomycetes and their phenomic and genomic characterization uncovers novel biology.</title>
        <authorList>
            <person name="Wiegand S."/>
            <person name="Jogler M."/>
            <person name="Boedeker C."/>
            <person name="Pinto D."/>
            <person name="Vollmers J."/>
            <person name="Rivas-Marin E."/>
            <person name="Kohn T."/>
            <person name="Peeters S.H."/>
            <person name="Heuer A."/>
            <person name="Rast P."/>
            <person name="Oberbeckmann S."/>
            <person name="Bunk B."/>
            <person name="Jeske O."/>
            <person name="Meyerdierks A."/>
            <person name="Storesund J.E."/>
            <person name="Kallscheuer N."/>
            <person name="Luecker S."/>
            <person name="Lage O.M."/>
            <person name="Pohl T."/>
            <person name="Merkel B.J."/>
            <person name="Hornburger P."/>
            <person name="Mueller R.-W."/>
            <person name="Bruemmer F."/>
            <person name="Labrenz M."/>
            <person name="Spormann A.M."/>
            <person name="Op den Camp H."/>
            <person name="Overmann J."/>
            <person name="Amann R."/>
            <person name="Jetten M.S.M."/>
            <person name="Mascher T."/>
            <person name="Medema M.H."/>
            <person name="Devos D.P."/>
            <person name="Kaster A.-K."/>
            <person name="Ovreas L."/>
            <person name="Rohde M."/>
            <person name="Galperin M.Y."/>
            <person name="Jogler C."/>
        </authorList>
    </citation>
    <scope>NUCLEOTIDE SEQUENCE [LARGE SCALE GENOMIC DNA]</scope>
    <source>
        <strain evidence="2 3">Poly30</strain>
    </source>
</reference>
<dbReference type="Gene3D" id="3.20.20.70">
    <property type="entry name" value="Aldolase class I"/>
    <property type="match status" value="1"/>
</dbReference>
<dbReference type="AlphaFoldDB" id="A0A518EX39"/>
<dbReference type="CDD" id="cd11615">
    <property type="entry name" value="SAF_NeuB_like"/>
    <property type="match status" value="1"/>
</dbReference>
<evidence type="ECO:0000313" key="2">
    <source>
        <dbReference type="EMBL" id="QDV08653.1"/>
    </source>
</evidence>
<dbReference type="InterPro" id="IPR013132">
    <property type="entry name" value="PseI/NeuA/B-like_N"/>
</dbReference>
<proteinExistence type="predicted"/>
<dbReference type="InterPro" id="IPR036732">
    <property type="entry name" value="AFP_Neu5c_C_sf"/>
</dbReference>
<name>A0A518EX39_9BACT</name>
<dbReference type="InterPro" id="IPR013974">
    <property type="entry name" value="SAF"/>
</dbReference>
<accession>A0A518EX39</accession>
<organism evidence="2 3">
    <name type="scientific">Saltatorellus ferox</name>
    <dbReference type="NCBI Taxonomy" id="2528018"/>
    <lineage>
        <taxon>Bacteria</taxon>
        <taxon>Pseudomonadati</taxon>
        <taxon>Planctomycetota</taxon>
        <taxon>Planctomycetia</taxon>
        <taxon>Planctomycetia incertae sedis</taxon>
        <taxon>Saltatorellus</taxon>
    </lineage>
</organism>
<dbReference type="GO" id="GO:0047444">
    <property type="term" value="F:N-acylneuraminate-9-phosphate synthase activity"/>
    <property type="evidence" value="ECO:0007669"/>
    <property type="project" value="TreeGrafter"/>
</dbReference>
<feature type="domain" description="AFP-like" evidence="1">
    <location>
        <begin position="296"/>
        <end position="352"/>
    </location>
</feature>
<dbReference type="PANTHER" id="PTHR42966:SF1">
    <property type="entry name" value="SIALIC ACID SYNTHASE"/>
    <property type="match status" value="1"/>
</dbReference>
<gene>
    <name evidence="2" type="primary">legI</name>
    <name evidence="2" type="ORF">Poly30_42060</name>
</gene>
<dbReference type="EMBL" id="CP036434">
    <property type="protein sequence ID" value="QDV08653.1"/>
    <property type="molecule type" value="Genomic_DNA"/>
</dbReference>
<dbReference type="InterPro" id="IPR013785">
    <property type="entry name" value="Aldolase_TIM"/>
</dbReference>
<dbReference type="InterPro" id="IPR020007">
    <property type="entry name" value="NeuB/NeuA"/>
</dbReference>